<keyword evidence="11" id="KW-0808">Transferase</keyword>
<dbReference type="Proteomes" id="UP000077266">
    <property type="component" value="Unassembled WGS sequence"/>
</dbReference>
<dbReference type="PROSITE" id="PS00018">
    <property type="entry name" value="EF_HAND_1"/>
    <property type="match status" value="1"/>
</dbReference>
<dbReference type="SUPFAM" id="SSF100950">
    <property type="entry name" value="NagB/RpiA/CoA transferase-like"/>
    <property type="match status" value="1"/>
</dbReference>
<keyword evidence="5" id="KW-0648">Protein biosynthesis</keyword>
<dbReference type="InterPro" id="IPR042529">
    <property type="entry name" value="IF_2B-like_C"/>
</dbReference>
<dbReference type="STRING" id="1314781.A0A165GL57"/>
<feature type="compositionally biased region" description="Acidic residues" evidence="10">
    <location>
        <begin position="141"/>
        <end position="153"/>
    </location>
</feature>
<evidence type="ECO:0000256" key="8">
    <source>
        <dbReference type="ARBA" id="ARBA00046432"/>
    </source>
</evidence>
<dbReference type="Pfam" id="PF01008">
    <property type="entry name" value="IF-2B"/>
    <property type="match status" value="1"/>
</dbReference>
<proteinExistence type="inferred from homology"/>
<dbReference type="AlphaFoldDB" id="A0A165GL57"/>
<feature type="region of interest" description="Disordered" evidence="10">
    <location>
        <begin position="122"/>
        <end position="153"/>
    </location>
</feature>
<comment type="subunit">
    <text evidence="8">Component of the translation initiation factor 2B (eIF2B) complex which is a heterodecamer of two sets of five different subunits: alpha, beta, gamma, delta and epsilon. Subunits alpha, beta and delta comprise a regulatory subcomplex and subunits epsilon and gamma comprise a catalytic subcomplex. Within the complex, the hexameric regulatory complex resides at the center, with the two heterodimeric catalytic subcomplexes bound on opposite sides.</text>
</comment>
<dbReference type="PANTHER" id="PTHR45859:SF1">
    <property type="entry name" value="TRANSLATION INITIATION FACTOR EIF-2B SUBUNIT BETA"/>
    <property type="match status" value="1"/>
</dbReference>
<evidence type="ECO:0000256" key="4">
    <source>
        <dbReference type="ARBA" id="ARBA00022540"/>
    </source>
</evidence>
<evidence type="ECO:0000256" key="3">
    <source>
        <dbReference type="ARBA" id="ARBA00022490"/>
    </source>
</evidence>
<dbReference type="PANTHER" id="PTHR45859">
    <property type="entry name" value="TRANSLATION INITIATION FACTOR EIF-2B SUBUNIT BETA"/>
    <property type="match status" value="1"/>
</dbReference>
<evidence type="ECO:0000313" key="12">
    <source>
        <dbReference type="Proteomes" id="UP000077266"/>
    </source>
</evidence>
<comment type="similarity">
    <text evidence="2 9">Belongs to the eIF-2B alpha/beta/delta subunits family.</text>
</comment>
<dbReference type="InterPro" id="IPR037171">
    <property type="entry name" value="NagB/RpiA_transferase-like"/>
</dbReference>
<dbReference type="GO" id="GO:0005085">
    <property type="term" value="F:guanyl-nucleotide exchange factor activity"/>
    <property type="evidence" value="ECO:0007669"/>
    <property type="project" value="TreeGrafter"/>
</dbReference>
<dbReference type="GO" id="GO:0016740">
    <property type="term" value="F:transferase activity"/>
    <property type="evidence" value="ECO:0007669"/>
    <property type="project" value="UniProtKB-KW"/>
</dbReference>
<dbReference type="EMBL" id="KV426043">
    <property type="protein sequence ID" value="KZV90682.1"/>
    <property type="molecule type" value="Genomic_DNA"/>
</dbReference>
<dbReference type="OrthoDB" id="269919at2759"/>
<protein>
    <recommendedName>
        <fullName evidence="6">Translation initiation factor eIF2B subunit beta</fullName>
    </recommendedName>
    <alternativeName>
        <fullName evidence="7">eIF2B GDP-GTP exchange factor subunit beta</fullName>
    </alternativeName>
</protein>
<evidence type="ECO:0000256" key="9">
    <source>
        <dbReference type="RuleBase" id="RU003814"/>
    </source>
</evidence>
<evidence type="ECO:0000256" key="1">
    <source>
        <dbReference type="ARBA" id="ARBA00004514"/>
    </source>
</evidence>
<name>A0A165GL57_EXIGL</name>
<dbReference type="GO" id="GO:0005829">
    <property type="term" value="C:cytosol"/>
    <property type="evidence" value="ECO:0007669"/>
    <property type="project" value="UniProtKB-SubCell"/>
</dbReference>
<organism evidence="11 12">
    <name type="scientific">Exidia glandulosa HHB12029</name>
    <dbReference type="NCBI Taxonomy" id="1314781"/>
    <lineage>
        <taxon>Eukaryota</taxon>
        <taxon>Fungi</taxon>
        <taxon>Dikarya</taxon>
        <taxon>Basidiomycota</taxon>
        <taxon>Agaricomycotina</taxon>
        <taxon>Agaricomycetes</taxon>
        <taxon>Auriculariales</taxon>
        <taxon>Exidiaceae</taxon>
        <taxon>Exidia</taxon>
    </lineage>
</organism>
<evidence type="ECO:0000256" key="10">
    <source>
        <dbReference type="SAM" id="MobiDB-lite"/>
    </source>
</evidence>
<evidence type="ECO:0000256" key="5">
    <source>
        <dbReference type="ARBA" id="ARBA00022917"/>
    </source>
</evidence>
<comment type="subcellular location">
    <subcellularLocation>
        <location evidence="1">Cytoplasm</location>
        <location evidence="1">Cytosol</location>
    </subcellularLocation>
</comment>
<dbReference type="FunCoup" id="A0A165GL57">
    <property type="interactions" value="442"/>
</dbReference>
<evidence type="ECO:0000313" key="11">
    <source>
        <dbReference type="EMBL" id="KZV90682.1"/>
    </source>
</evidence>
<accession>A0A165GL57</accession>
<gene>
    <name evidence="11" type="ORF">EXIGLDRAFT_720114</name>
</gene>
<keyword evidence="3" id="KW-0963">Cytoplasm</keyword>
<dbReference type="GO" id="GO:0003743">
    <property type="term" value="F:translation initiation factor activity"/>
    <property type="evidence" value="ECO:0007669"/>
    <property type="project" value="UniProtKB-KW"/>
</dbReference>
<dbReference type="GO" id="GO:0005851">
    <property type="term" value="C:eukaryotic translation initiation factor 2B complex"/>
    <property type="evidence" value="ECO:0007669"/>
    <property type="project" value="TreeGrafter"/>
</dbReference>
<feature type="non-terminal residue" evidence="11">
    <location>
        <position position="1"/>
    </location>
</feature>
<keyword evidence="12" id="KW-1185">Reference proteome</keyword>
<dbReference type="InterPro" id="IPR051855">
    <property type="entry name" value="eIF2B_beta_subunit"/>
</dbReference>
<dbReference type="Gene3D" id="3.40.50.10470">
    <property type="entry name" value="Translation initiation factor eif-2b, domain 2"/>
    <property type="match status" value="1"/>
</dbReference>
<evidence type="ECO:0000256" key="7">
    <source>
        <dbReference type="ARBA" id="ARBA00044228"/>
    </source>
</evidence>
<dbReference type="InterPro" id="IPR000649">
    <property type="entry name" value="IF-2B-related"/>
</dbReference>
<dbReference type="InterPro" id="IPR018247">
    <property type="entry name" value="EF_Hand_1_Ca_BS"/>
</dbReference>
<evidence type="ECO:0000256" key="2">
    <source>
        <dbReference type="ARBA" id="ARBA00007251"/>
    </source>
</evidence>
<reference evidence="11 12" key="1">
    <citation type="journal article" date="2016" name="Mol. Biol. Evol.">
        <title>Comparative Genomics of Early-Diverging Mushroom-Forming Fungi Provides Insights into the Origins of Lignocellulose Decay Capabilities.</title>
        <authorList>
            <person name="Nagy L.G."/>
            <person name="Riley R."/>
            <person name="Tritt A."/>
            <person name="Adam C."/>
            <person name="Daum C."/>
            <person name="Floudas D."/>
            <person name="Sun H."/>
            <person name="Yadav J.S."/>
            <person name="Pangilinan J."/>
            <person name="Larsson K.H."/>
            <person name="Matsuura K."/>
            <person name="Barry K."/>
            <person name="Labutti K."/>
            <person name="Kuo R."/>
            <person name="Ohm R.A."/>
            <person name="Bhattacharya S.S."/>
            <person name="Shirouzu T."/>
            <person name="Yoshinaga Y."/>
            <person name="Martin F.M."/>
            <person name="Grigoriev I.V."/>
            <person name="Hibbett D.S."/>
        </authorList>
    </citation>
    <scope>NUCLEOTIDE SEQUENCE [LARGE SCALE GENOMIC DNA]</scope>
    <source>
        <strain evidence="11 12">HHB12029</strain>
    </source>
</reference>
<dbReference type="InParanoid" id="A0A165GL57"/>
<evidence type="ECO:0000256" key="6">
    <source>
        <dbReference type="ARBA" id="ARBA00044122"/>
    </source>
</evidence>
<sequence length="383" mass="41287">MTLLKDRASERLVVELTDRLRRRQVLGAQQAAIETFHVLRQVVARARFSDIQELLDLVKAAGRRLIAAQPKEHAVGNIVRKFLHLIREEGHASGKLSAPKPSATSSSLADFIRLAPLRAQTHTHGTAGVTSRHPAPHRPADEEDAAIDDEDEDGVVGGGDFKGLLMDGLREILDELETVYENVSKNAKDHIHSDEIILTVGHSRTIASFLSSAHHSGRNFTVIVPETAPSYSGRAMASSLATSGISTVLIPDSAVFALLSRVNKVLLGAHAVLADGGMFAPAGALLAASAARAHSVPVVVCAGQFKLTPTWSAAAPGLEFADPAPVLGFEEGALVEKVDVLNPYWDYVRPEMIDVYITNYGDHAPSFIHRLIKDSYDDEDSDL</sequence>
<keyword evidence="4" id="KW-0396">Initiation factor</keyword>